<reference evidence="2 3" key="1">
    <citation type="journal article" date="2019" name="Microbiol. Resour. Announc.">
        <title>Draft Genome Sequence of the Most Traditional epsilon-Poly-l-Lysine Producer, Streptomyces albulus NBRC14147.</title>
        <authorList>
            <person name="Yamanaka K."/>
            <person name="Hamano Y."/>
        </authorList>
    </citation>
    <scope>NUCLEOTIDE SEQUENCE [LARGE SCALE GENOMIC DNA]</scope>
    <source>
        <strain evidence="2 3">NBRC 14147</strain>
    </source>
</reference>
<comment type="caution">
    <text evidence="2">The sequence shown here is derived from an EMBL/GenBank/DDBJ whole genome shotgun (WGS) entry which is preliminary data.</text>
</comment>
<name>A0A401R3C0_STRNR</name>
<organism evidence="2 3">
    <name type="scientific">Streptomyces noursei</name>
    <name type="common">Streptomyces albulus</name>
    <dbReference type="NCBI Taxonomy" id="1971"/>
    <lineage>
        <taxon>Bacteria</taxon>
        <taxon>Bacillati</taxon>
        <taxon>Actinomycetota</taxon>
        <taxon>Actinomycetes</taxon>
        <taxon>Kitasatosporales</taxon>
        <taxon>Streptomycetaceae</taxon>
        <taxon>Streptomyces</taxon>
    </lineage>
</organism>
<dbReference type="GO" id="GO:0006313">
    <property type="term" value="P:DNA transposition"/>
    <property type="evidence" value="ECO:0007669"/>
    <property type="project" value="InterPro"/>
</dbReference>
<dbReference type="RefSeq" id="WP_016573141.1">
    <property type="nucleotide sequence ID" value="NZ_BHXC01000006.1"/>
</dbReference>
<gene>
    <name evidence="2" type="ORF">SALB_04886</name>
</gene>
<protein>
    <submittedName>
        <fullName evidence="2">IS5 family transposase</fullName>
    </submittedName>
</protein>
<dbReference type="InterPro" id="IPR002559">
    <property type="entry name" value="Transposase_11"/>
</dbReference>
<evidence type="ECO:0000259" key="1">
    <source>
        <dbReference type="Pfam" id="PF01609"/>
    </source>
</evidence>
<dbReference type="EMBL" id="BHXC01000006">
    <property type="protein sequence ID" value="GCB92127.1"/>
    <property type="molecule type" value="Genomic_DNA"/>
</dbReference>
<dbReference type="PANTHER" id="PTHR30007:SF1">
    <property type="entry name" value="BLR1914 PROTEIN"/>
    <property type="match status" value="1"/>
</dbReference>
<dbReference type="AlphaFoldDB" id="A0A401R3C0"/>
<proteinExistence type="predicted"/>
<feature type="domain" description="Transposase IS4-like" evidence="1">
    <location>
        <begin position="5"/>
        <end position="90"/>
    </location>
</feature>
<sequence>MRRRGLRRRRPAKIRADKAYYSADHLTWLRGRRLVARIARPGIESGERLGRHRWKIERSISWLFGYRRLTVRFERKGNHFLAFLGLAAALACYKKLAKLTT</sequence>
<evidence type="ECO:0000313" key="2">
    <source>
        <dbReference type="EMBL" id="GCB92127.1"/>
    </source>
</evidence>
<dbReference type="Pfam" id="PF01609">
    <property type="entry name" value="DDE_Tnp_1"/>
    <property type="match status" value="1"/>
</dbReference>
<accession>A0A401R3C0</accession>
<dbReference type="GO" id="GO:0004803">
    <property type="term" value="F:transposase activity"/>
    <property type="evidence" value="ECO:0007669"/>
    <property type="project" value="InterPro"/>
</dbReference>
<evidence type="ECO:0000313" key="3">
    <source>
        <dbReference type="Proteomes" id="UP000288351"/>
    </source>
</evidence>
<dbReference type="PANTHER" id="PTHR30007">
    <property type="entry name" value="PHP DOMAIN PROTEIN"/>
    <property type="match status" value="1"/>
</dbReference>
<dbReference type="GO" id="GO:0003677">
    <property type="term" value="F:DNA binding"/>
    <property type="evidence" value="ECO:0007669"/>
    <property type="project" value="InterPro"/>
</dbReference>
<dbReference type="Proteomes" id="UP000288351">
    <property type="component" value="Unassembled WGS sequence"/>
</dbReference>